<feature type="compositionally biased region" description="Low complexity" evidence="1">
    <location>
        <begin position="89"/>
        <end position="100"/>
    </location>
</feature>
<sequence>MPTHTPIAAQTTRIQSPNDLPSPATRTSASNDLMYDIANEVSDPDQYSLSDVVRSSSFSPVDVLSPESNRKYTHSYQEALSDIQVQNDPSSHTPPLTHSPILRPPVAPGFRVYFDDPIEDPSDPSSDPLEEPDYRLDLDYGPVDFKWSRFEPIGLPETPEVSRKTNNFWTKQTTFAYDRDINAMPPPRTPVRKSERILLEELQPEDDSSTIDENSSGYDTEQSRTSDESWTLLSHVKKTDNSQCSPNARPGTHINQAFSAISDPPSTRSQPTTAFAPGTGIYVSPLRNQTKEENSLTRVTMSPDPDRVPHPSPVPRISQRPTLLTSVPPENTTSAVAKHATSSANAGSRMSKTIPASENCQEPPSDEDAVELGTCSSQSQQSNDTIESWSDDP</sequence>
<comment type="caution">
    <text evidence="2">The sequence shown here is derived from an EMBL/GenBank/DDBJ whole genome shotgun (WGS) entry which is preliminary data.</text>
</comment>
<dbReference type="EMBL" id="JASBNA010000004">
    <property type="protein sequence ID" value="KAK7692637.1"/>
    <property type="molecule type" value="Genomic_DNA"/>
</dbReference>
<organism evidence="2 3">
    <name type="scientific">Cerrena zonata</name>
    <dbReference type="NCBI Taxonomy" id="2478898"/>
    <lineage>
        <taxon>Eukaryota</taxon>
        <taxon>Fungi</taxon>
        <taxon>Dikarya</taxon>
        <taxon>Basidiomycota</taxon>
        <taxon>Agaricomycotina</taxon>
        <taxon>Agaricomycetes</taxon>
        <taxon>Polyporales</taxon>
        <taxon>Cerrenaceae</taxon>
        <taxon>Cerrena</taxon>
    </lineage>
</organism>
<evidence type="ECO:0000313" key="3">
    <source>
        <dbReference type="Proteomes" id="UP001385951"/>
    </source>
</evidence>
<feature type="region of interest" description="Disordered" evidence="1">
    <location>
        <begin position="1"/>
        <end position="30"/>
    </location>
</feature>
<evidence type="ECO:0000313" key="2">
    <source>
        <dbReference type="EMBL" id="KAK7692637.1"/>
    </source>
</evidence>
<gene>
    <name evidence="2" type="ORF">QCA50_004270</name>
</gene>
<feature type="region of interest" description="Disordered" evidence="1">
    <location>
        <begin position="178"/>
        <end position="393"/>
    </location>
</feature>
<feature type="compositionally biased region" description="Polar residues" evidence="1">
    <location>
        <begin position="253"/>
        <end position="273"/>
    </location>
</feature>
<reference evidence="2 3" key="1">
    <citation type="submission" date="2022-09" db="EMBL/GenBank/DDBJ databases">
        <authorList>
            <person name="Palmer J.M."/>
        </authorList>
    </citation>
    <scope>NUCLEOTIDE SEQUENCE [LARGE SCALE GENOMIC DNA]</scope>
    <source>
        <strain evidence="2 3">DSM 7382</strain>
    </source>
</reference>
<feature type="region of interest" description="Disordered" evidence="1">
    <location>
        <begin position="78"/>
        <end position="135"/>
    </location>
</feature>
<feature type="compositionally biased region" description="Polar residues" evidence="1">
    <location>
        <begin position="78"/>
        <end position="88"/>
    </location>
</feature>
<evidence type="ECO:0000256" key="1">
    <source>
        <dbReference type="SAM" id="MobiDB-lite"/>
    </source>
</evidence>
<feature type="compositionally biased region" description="Polar residues" evidence="1">
    <location>
        <begin position="8"/>
        <end position="30"/>
    </location>
</feature>
<accession>A0AAW0GRN8</accession>
<proteinExistence type="predicted"/>
<feature type="compositionally biased region" description="Polar residues" evidence="1">
    <location>
        <begin position="374"/>
        <end position="393"/>
    </location>
</feature>
<dbReference type="Proteomes" id="UP001385951">
    <property type="component" value="Unassembled WGS sequence"/>
</dbReference>
<protein>
    <submittedName>
        <fullName evidence="2">Uncharacterized protein</fullName>
    </submittedName>
</protein>
<name>A0AAW0GRN8_9APHY</name>
<keyword evidence="3" id="KW-1185">Reference proteome</keyword>
<feature type="compositionally biased region" description="Polar residues" evidence="1">
    <location>
        <begin position="211"/>
        <end position="220"/>
    </location>
</feature>
<dbReference type="AlphaFoldDB" id="A0AAW0GRN8"/>
<feature type="compositionally biased region" description="Polar residues" evidence="1">
    <location>
        <begin position="319"/>
        <end position="362"/>
    </location>
</feature>